<dbReference type="Pfam" id="PF04542">
    <property type="entry name" value="Sigma70_r2"/>
    <property type="match status" value="1"/>
</dbReference>
<feature type="domain" description="RNA polymerase sigma-70 region 2" evidence="2">
    <location>
        <begin position="6"/>
        <end position="70"/>
    </location>
</feature>
<dbReference type="NCBIfam" id="NF007214">
    <property type="entry name" value="PRK09636.1"/>
    <property type="match status" value="1"/>
</dbReference>
<dbReference type="InterPro" id="IPR052704">
    <property type="entry name" value="ECF_Sigma-70_Domain"/>
</dbReference>
<dbReference type="SUPFAM" id="SSF88946">
    <property type="entry name" value="Sigma2 domain of RNA polymerase sigma factors"/>
    <property type="match status" value="1"/>
</dbReference>
<dbReference type="Proteomes" id="UP000282311">
    <property type="component" value="Unassembled WGS sequence"/>
</dbReference>
<evidence type="ECO:0000256" key="1">
    <source>
        <dbReference type="ARBA" id="ARBA00011344"/>
    </source>
</evidence>
<proteinExistence type="predicted"/>
<accession>A0A3B0AMK4</accession>
<dbReference type="SUPFAM" id="SSF54427">
    <property type="entry name" value="NTF2-like"/>
    <property type="match status" value="1"/>
</dbReference>
<dbReference type="InterPro" id="IPR032710">
    <property type="entry name" value="NTF2-like_dom_sf"/>
</dbReference>
<gene>
    <name evidence="4" type="ORF">D7M11_35110</name>
</gene>
<dbReference type="InterPro" id="IPR013324">
    <property type="entry name" value="RNA_pol_sigma_r3/r4-like"/>
</dbReference>
<dbReference type="InterPro" id="IPR036388">
    <property type="entry name" value="WH-like_DNA-bd_sf"/>
</dbReference>
<organism evidence="4 5">
    <name type="scientific">Paenibacillus ginsengarvi</name>
    <dbReference type="NCBI Taxonomy" id="400777"/>
    <lineage>
        <taxon>Bacteria</taxon>
        <taxon>Bacillati</taxon>
        <taxon>Bacillota</taxon>
        <taxon>Bacilli</taxon>
        <taxon>Bacillales</taxon>
        <taxon>Paenibacillaceae</taxon>
        <taxon>Paenibacillus</taxon>
    </lineage>
</organism>
<evidence type="ECO:0000313" key="5">
    <source>
        <dbReference type="Proteomes" id="UP000282311"/>
    </source>
</evidence>
<feature type="domain" description="RNA polymerase sigma factor 70 region 4 type 2" evidence="3">
    <location>
        <begin position="109"/>
        <end position="156"/>
    </location>
</feature>
<dbReference type="OrthoDB" id="3211555at2"/>
<dbReference type="PANTHER" id="PTHR30173">
    <property type="entry name" value="SIGMA 19 FACTOR"/>
    <property type="match status" value="1"/>
</dbReference>
<dbReference type="InterPro" id="IPR013325">
    <property type="entry name" value="RNA_pol_sigma_r2"/>
</dbReference>
<dbReference type="EMBL" id="RBAH01000050">
    <property type="protein sequence ID" value="RKN61995.1"/>
    <property type="molecule type" value="Genomic_DNA"/>
</dbReference>
<dbReference type="GO" id="GO:0003677">
    <property type="term" value="F:DNA binding"/>
    <property type="evidence" value="ECO:0007669"/>
    <property type="project" value="InterPro"/>
</dbReference>
<dbReference type="Gene3D" id="1.10.10.10">
    <property type="entry name" value="Winged helix-like DNA-binding domain superfamily/Winged helix DNA-binding domain"/>
    <property type="match status" value="1"/>
</dbReference>
<comment type="caution">
    <text evidence="4">The sequence shown here is derived from an EMBL/GenBank/DDBJ whole genome shotgun (WGS) entry which is preliminary data.</text>
</comment>
<dbReference type="Gene3D" id="1.10.1740.10">
    <property type="match status" value="1"/>
</dbReference>
<dbReference type="InterPro" id="IPR014284">
    <property type="entry name" value="RNA_pol_sigma-70_dom"/>
</dbReference>
<dbReference type="InterPro" id="IPR013249">
    <property type="entry name" value="RNA_pol_sigma70_r4_t2"/>
</dbReference>
<sequence>MHIEILYKTYRIPLFSLAYRMLGSVMDAEDIVQEAFLAYDQLPDSAAILNERAFLYKVVTNRCLDLLRSSAHKRELYIGPWLPEPLIDNGALDTDPSQAYLQRESISTAYLLLLQQLNAVERAVFLLREIFHYSFDEIAGTIGKSSANCRQIFHRAQKSIHFDPDPTPSISVAEEKVKDFVNSLMQGNTTKLLELVSESVVFYSDGGGKVRAAQLPVVGIDQVIKLHQNLLKMYEGKYSFAFLTVNGLPGIRVILSEDIQYIYSFAFNNNQIQTIYSVVNPEKLRHLKNDTVKRTNKKGT</sequence>
<dbReference type="InterPro" id="IPR007627">
    <property type="entry name" value="RNA_pol_sigma70_r2"/>
</dbReference>
<dbReference type="NCBIfam" id="TIGR02937">
    <property type="entry name" value="sigma70-ECF"/>
    <property type="match status" value="1"/>
</dbReference>
<dbReference type="SUPFAM" id="SSF88659">
    <property type="entry name" value="Sigma3 and sigma4 domains of RNA polymerase sigma factors"/>
    <property type="match status" value="1"/>
</dbReference>
<reference evidence="4 5" key="1">
    <citation type="journal article" date="2007" name="Int. J. Syst. Evol. Microbiol.">
        <title>Paenibacillus ginsengarvi sp. nov., isolated from soil from ginseng cultivation.</title>
        <authorList>
            <person name="Yoon M.H."/>
            <person name="Ten L.N."/>
            <person name="Im W.T."/>
        </authorList>
    </citation>
    <scope>NUCLEOTIDE SEQUENCE [LARGE SCALE GENOMIC DNA]</scope>
    <source>
        <strain evidence="4 5">KCTC 13059</strain>
    </source>
</reference>
<dbReference type="GO" id="GO:0016987">
    <property type="term" value="F:sigma factor activity"/>
    <property type="evidence" value="ECO:0007669"/>
    <property type="project" value="InterPro"/>
</dbReference>
<evidence type="ECO:0000313" key="4">
    <source>
        <dbReference type="EMBL" id="RKN61995.1"/>
    </source>
</evidence>
<name>A0A3B0AMK4_9BACL</name>
<protein>
    <submittedName>
        <fullName evidence="4">Sigma-70 family RNA polymerase sigma factor</fullName>
    </submittedName>
</protein>
<evidence type="ECO:0000259" key="2">
    <source>
        <dbReference type="Pfam" id="PF04542"/>
    </source>
</evidence>
<comment type="subunit">
    <text evidence="1">Interacts transiently with the RNA polymerase catalytic core formed by RpoA, RpoB, RpoC and RpoZ (2 alpha, 1 beta, 1 beta' and 1 omega subunit) to form the RNA polymerase holoenzyme that can initiate transcription.</text>
</comment>
<dbReference type="PANTHER" id="PTHR30173:SF36">
    <property type="entry name" value="ECF RNA POLYMERASE SIGMA FACTOR SIGJ"/>
    <property type="match status" value="1"/>
</dbReference>
<keyword evidence="5" id="KW-1185">Reference proteome</keyword>
<dbReference type="GO" id="GO:0006352">
    <property type="term" value="P:DNA-templated transcription initiation"/>
    <property type="evidence" value="ECO:0007669"/>
    <property type="project" value="InterPro"/>
</dbReference>
<dbReference type="RefSeq" id="WP_120751931.1">
    <property type="nucleotide sequence ID" value="NZ_RBAH01000050.1"/>
</dbReference>
<dbReference type="Pfam" id="PF08281">
    <property type="entry name" value="Sigma70_r4_2"/>
    <property type="match status" value="1"/>
</dbReference>
<evidence type="ECO:0000259" key="3">
    <source>
        <dbReference type="Pfam" id="PF08281"/>
    </source>
</evidence>
<dbReference type="AlphaFoldDB" id="A0A3B0AMK4"/>